<dbReference type="Proteomes" id="UP000095743">
    <property type="component" value="Chromosome"/>
</dbReference>
<name>A0A1D8GPV9_9FIRM</name>
<keyword evidence="2" id="KW-1185">Reference proteome</keyword>
<dbReference type="OrthoDB" id="1954767at2"/>
<protein>
    <submittedName>
        <fullName evidence="1">Uncharacterized protein</fullName>
    </submittedName>
</protein>
<gene>
    <name evidence="1" type="ORF">Gferi_27105</name>
</gene>
<proteinExistence type="predicted"/>
<organism evidence="1 2">
    <name type="scientific">Geosporobacter ferrireducens</name>
    <dbReference type="NCBI Taxonomy" id="1424294"/>
    <lineage>
        <taxon>Bacteria</taxon>
        <taxon>Bacillati</taxon>
        <taxon>Bacillota</taxon>
        <taxon>Clostridia</taxon>
        <taxon>Peptostreptococcales</taxon>
        <taxon>Thermotaleaceae</taxon>
        <taxon>Geosporobacter</taxon>
    </lineage>
</organism>
<evidence type="ECO:0000313" key="1">
    <source>
        <dbReference type="EMBL" id="AOT72903.1"/>
    </source>
</evidence>
<evidence type="ECO:0000313" key="2">
    <source>
        <dbReference type="Proteomes" id="UP000095743"/>
    </source>
</evidence>
<dbReference type="RefSeq" id="WP_069981212.1">
    <property type="nucleotide sequence ID" value="NZ_CP017269.1"/>
</dbReference>
<dbReference type="KEGG" id="gfe:Gferi_27105"/>
<reference evidence="1 2" key="1">
    <citation type="submission" date="2016-09" db="EMBL/GenBank/DDBJ databases">
        <title>Genomic analysis reveals versatility of anaerobic energy metabolism of Geosporobacter ferrireducens IRF9 of phylum Firmicutes.</title>
        <authorList>
            <person name="Kim S.-J."/>
        </authorList>
    </citation>
    <scope>NUCLEOTIDE SEQUENCE [LARGE SCALE GENOMIC DNA]</scope>
    <source>
        <strain evidence="1 2">IRF9</strain>
    </source>
</reference>
<dbReference type="STRING" id="1424294.Gferi_27105"/>
<dbReference type="EMBL" id="CP017269">
    <property type="protein sequence ID" value="AOT72903.1"/>
    <property type="molecule type" value="Genomic_DNA"/>
</dbReference>
<accession>A0A1D8GPV9</accession>
<sequence length="94" mass="10984">MKINGIREISYQGKSIDVNLGVAFDDETMIRWNLVDPTVQIVYTTQGQIEMDYMELIDQGLIVHSFELSEEEIKQINEYVNEHHIEDKILKQLS</sequence>
<dbReference type="AlphaFoldDB" id="A0A1D8GPV9"/>